<dbReference type="InterPro" id="IPR052729">
    <property type="entry name" value="Acyl/Acetyltrans_Enzymes"/>
</dbReference>
<dbReference type="GO" id="GO:0016747">
    <property type="term" value="F:acyltransferase activity, transferring groups other than amino-acyl groups"/>
    <property type="evidence" value="ECO:0007669"/>
    <property type="project" value="InterPro"/>
</dbReference>
<dbReference type="eggNOG" id="COG0456">
    <property type="taxonomic scope" value="Bacteria"/>
</dbReference>
<gene>
    <name evidence="3" type="ORF">DV20_31535</name>
</gene>
<keyword evidence="1" id="KW-0812">Transmembrane</keyword>
<reference evidence="3 4" key="1">
    <citation type="submission" date="2014-05" db="EMBL/GenBank/DDBJ databases">
        <title>Draft genome sequence of Amycolatopsis rifamycinica DSM 46095.</title>
        <authorList>
            <person name="Lal R."/>
            <person name="Saxena A."/>
            <person name="Kumari R."/>
            <person name="Mukherjee U."/>
            <person name="Singh P."/>
            <person name="Sangwan N."/>
            <person name="Mahato N.K."/>
        </authorList>
    </citation>
    <scope>NUCLEOTIDE SEQUENCE [LARGE SCALE GENOMIC DNA]</scope>
    <source>
        <strain evidence="3 4">DSM 46095</strain>
    </source>
</reference>
<dbReference type="EMBL" id="JMQI01000064">
    <property type="protein sequence ID" value="KDN18375.1"/>
    <property type="molecule type" value="Genomic_DNA"/>
</dbReference>
<keyword evidence="4" id="KW-1185">Reference proteome</keyword>
<dbReference type="InterPro" id="IPR041496">
    <property type="entry name" value="YitH/HolE_GNAT"/>
</dbReference>
<feature type="domain" description="N-acetyltransferase" evidence="2">
    <location>
        <begin position="1"/>
        <end position="146"/>
    </location>
</feature>
<dbReference type="STRING" id="287986.DV20_31535"/>
<evidence type="ECO:0000313" key="3">
    <source>
        <dbReference type="EMBL" id="KDN18375.1"/>
    </source>
</evidence>
<dbReference type="Pfam" id="PF18014">
    <property type="entry name" value="Acetyltransf_18"/>
    <property type="match status" value="1"/>
</dbReference>
<name>A0A066TU34_9PSEU</name>
<dbReference type="InterPro" id="IPR000182">
    <property type="entry name" value="GNAT_dom"/>
</dbReference>
<dbReference type="OrthoDB" id="510731at2"/>
<dbReference type="AlphaFoldDB" id="A0A066TU34"/>
<protein>
    <recommendedName>
        <fullName evidence="2">N-acetyltransferase domain-containing protein</fullName>
    </recommendedName>
</protein>
<dbReference type="RefSeq" id="WP_043786508.1">
    <property type="nucleotide sequence ID" value="NZ_JMQI01000064.1"/>
</dbReference>
<feature type="transmembrane region" description="Helical" evidence="1">
    <location>
        <begin position="48"/>
        <end position="71"/>
    </location>
</feature>
<dbReference type="Pfam" id="PF13673">
    <property type="entry name" value="Acetyltransf_10"/>
    <property type="match status" value="1"/>
</dbReference>
<dbReference type="PANTHER" id="PTHR47237">
    <property type="entry name" value="SLL0310 PROTEIN"/>
    <property type="match status" value="1"/>
</dbReference>
<accession>A0A066TU34</accession>
<evidence type="ECO:0000256" key="1">
    <source>
        <dbReference type="SAM" id="Phobius"/>
    </source>
</evidence>
<dbReference type="InterPro" id="IPR016181">
    <property type="entry name" value="Acyl_CoA_acyltransferase"/>
</dbReference>
<sequence length="260" mass="27242">MEIRTLTAADLPACSDLAESRSWPREPPKWRLLHETGTLFGIDDPDGLGLAASAALVAFGSVASISMVLVAPRHGRRGLGRAITERAVSAAGDRVVWLHASTLGRPLYESMGFVADGGCRGHVGRFADDGGPGASPGSLAEVLPLDLAAHGVDRRSFLARLGTPFVVDGGFAFGTDIGHVTVIGPVVARSVEQAKALIRGVARTVPGEVRVDPDFRFPSLAAWLEERGLVPGPLAPRLVLGGRSLPGDSSMRFAPFTRAV</sequence>
<evidence type="ECO:0000313" key="4">
    <source>
        <dbReference type="Proteomes" id="UP000027345"/>
    </source>
</evidence>
<dbReference type="PROSITE" id="PS51186">
    <property type="entry name" value="GNAT"/>
    <property type="match status" value="1"/>
</dbReference>
<organism evidence="3 4">
    <name type="scientific">Amycolatopsis rifamycinica</name>
    <dbReference type="NCBI Taxonomy" id="287986"/>
    <lineage>
        <taxon>Bacteria</taxon>
        <taxon>Bacillati</taxon>
        <taxon>Actinomycetota</taxon>
        <taxon>Actinomycetes</taxon>
        <taxon>Pseudonocardiales</taxon>
        <taxon>Pseudonocardiaceae</taxon>
        <taxon>Amycolatopsis</taxon>
    </lineage>
</organism>
<comment type="caution">
    <text evidence="3">The sequence shown here is derived from an EMBL/GenBank/DDBJ whole genome shotgun (WGS) entry which is preliminary data.</text>
</comment>
<proteinExistence type="predicted"/>
<dbReference type="SUPFAM" id="SSF55729">
    <property type="entry name" value="Acyl-CoA N-acyltransferases (Nat)"/>
    <property type="match status" value="1"/>
</dbReference>
<dbReference type="PANTHER" id="PTHR47237:SF2">
    <property type="entry name" value="BLL4206 PROTEIN"/>
    <property type="match status" value="1"/>
</dbReference>
<dbReference type="Gene3D" id="3.40.630.90">
    <property type="match status" value="1"/>
</dbReference>
<dbReference type="Gene3D" id="3.40.630.30">
    <property type="match status" value="1"/>
</dbReference>
<dbReference type="Proteomes" id="UP000027345">
    <property type="component" value="Unassembled WGS sequence"/>
</dbReference>
<evidence type="ECO:0000259" key="2">
    <source>
        <dbReference type="PROSITE" id="PS51186"/>
    </source>
</evidence>
<keyword evidence="1" id="KW-1133">Transmembrane helix</keyword>
<keyword evidence="1" id="KW-0472">Membrane</keyword>